<proteinExistence type="predicted"/>
<accession>A0A7H0LF09</accession>
<evidence type="ECO:0000313" key="2">
    <source>
        <dbReference type="Proteomes" id="UP000516148"/>
    </source>
</evidence>
<keyword evidence="2" id="KW-1185">Reference proteome</keyword>
<protein>
    <submittedName>
        <fullName evidence="1">Uncharacterized protein</fullName>
    </submittedName>
</protein>
<dbReference type="RefSeq" id="WP_187760590.1">
    <property type="nucleotide sequence ID" value="NZ_CP061038.1"/>
</dbReference>
<reference evidence="1 2" key="1">
    <citation type="submission" date="2020-09" db="EMBL/GenBank/DDBJ databases">
        <title>Sphingomonas sp., a new species isolated from pork steak.</title>
        <authorList>
            <person name="Heidler von Heilborn D."/>
        </authorList>
    </citation>
    <scope>NUCLEOTIDE SEQUENCE [LARGE SCALE GENOMIC DNA]</scope>
    <source>
        <strain evidence="2">S8-3T</strain>
    </source>
</reference>
<evidence type="ECO:0000313" key="1">
    <source>
        <dbReference type="EMBL" id="QNQ08262.1"/>
    </source>
</evidence>
<gene>
    <name evidence="1" type="ORF">H3Z74_16040</name>
</gene>
<dbReference type="AlphaFoldDB" id="A0A7H0LF09"/>
<dbReference type="Proteomes" id="UP000516148">
    <property type="component" value="Chromosome"/>
</dbReference>
<dbReference type="EMBL" id="CP061038">
    <property type="protein sequence ID" value="QNQ08262.1"/>
    <property type="molecule type" value="Genomic_DNA"/>
</dbReference>
<organism evidence="1 2">
    <name type="scientific">Sphingomonas alpina</name>
    <dbReference type="NCBI Taxonomy" id="653931"/>
    <lineage>
        <taxon>Bacteria</taxon>
        <taxon>Pseudomonadati</taxon>
        <taxon>Pseudomonadota</taxon>
        <taxon>Alphaproteobacteria</taxon>
        <taxon>Sphingomonadales</taxon>
        <taxon>Sphingomonadaceae</taxon>
        <taxon>Sphingomonas</taxon>
    </lineage>
</organism>
<sequence>MLNQRLAAAQSVADAFRPAEEAIDQAAILATRCLATMMEARALSGVPIATGLDELARMLALSTRLIEARRDVISLHPDLAAIRDAVGLRAWFGDSDECSPVDHPKAQGLHAIG</sequence>
<name>A0A7H0LF09_9SPHN</name>
<dbReference type="KEGG" id="spap:H3Z74_16040"/>